<protein>
    <submittedName>
        <fullName evidence="2">Uncharacterized protein</fullName>
    </submittedName>
</protein>
<organism evidence="2 3">
    <name type="scientific">Trametes coccinea (strain BRFM310)</name>
    <name type="common">Pycnoporus coccineus</name>
    <dbReference type="NCBI Taxonomy" id="1353009"/>
    <lineage>
        <taxon>Eukaryota</taxon>
        <taxon>Fungi</taxon>
        <taxon>Dikarya</taxon>
        <taxon>Basidiomycota</taxon>
        <taxon>Agaricomycotina</taxon>
        <taxon>Agaricomycetes</taxon>
        <taxon>Polyporales</taxon>
        <taxon>Polyporaceae</taxon>
        <taxon>Trametes</taxon>
    </lineage>
</organism>
<proteinExistence type="predicted"/>
<name>A0A1Y2I8B7_TRAC3</name>
<feature type="compositionally biased region" description="Low complexity" evidence="1">
    <location>
        <begin position="106"/>
        <end position="116"/>
    </location>
</feature>
<gene>
    <name evidence="2" type="ORF">PYCCODRAFT_1139205</name>
</gene>
<dbReference type="Proteomes" id="UP000193067">
    <property type="component" value="Unassembled WGS sequence"/>
</dbReference>
<dbReference type="AlphaFoldDB" id="A0A1Y2I8B7"/>
<evidence type="ECO:0000313" key="3">
    <source>
        <dbReference type="Proteomes" id="UP000193067"/>
    </source>
</evidence>
<reference evidence="2 3" key="1">
    <citation type="journal article" date="2015" name="Biotechnol. Biofuels">
        <title>Enhanced degradation of softwood versus hardwood by the white-rot fungus Pycnoporus coccineus.</title>
        <authorList>
            <person name="Couturier M."/>
            <person name="Navarro D."/>
            <person name="Chevret D."/>
            <person name="Henrissat B."/>
            <person name="Piumi F."/>
            <person name="Ruiz-Duenas F.J."/>
            <person name="Martinez A.T."/>
            <person name="Grigoriev I.V."/>
            <person name="Riley R."/>
            <person name="Lipzen A."/>
            <person name="Berrin J.G."/>
            <person name="Master E.R."/>
            <person name="Rosso M.N."/>
        </authorList>
    </citation>
    <scope>NUCLEOTIDE SEQUENCE [LARGE SCALE GENOMIC DNA]</scope>
    <source>
        <strain evidence="2 3">BRFM310</strain>
    </source>
</reference>
<accession>A0A1Y2I8B7</accession>
<keyword evidence="3" id="KW-1185">Reference proteome</keyword>
<evidence type="ECO:0000313" key="2">
    <source>
        <dbReference type="EMBL" id="OSC97359.1"/>
    </source>
</evidence>
<feature type="region of interest" description="Disordered" evidence="1">
    <location>
        <begin position="83"/>
        <end position="116"/>
    </location>
</feature>
<dbReference type="EMBL" id="KZ084152">
    <property type="protein sequence ID" value="OSC97359.1"/>
    <property type="molecule type" value="Genomic_DNA"/>
</dbReference>
<evidence type="ECO:0000256" key="1">
    <source>
        <dbReference type="SAM" id="MobiDB-lite"/>
    </source>
</evidence>
<sequence length="116" mass="12819">MACGMHELRCHNLIGCIDCTIACPRISSRTRYLHTLAFLCCDPQSRLRLQHSTWSLRPVLASAQCSALARDREVGKLRGGALQSGCARGRDKAQPLHHLPPPPPSLAQLQRLRGSR</sequence>